<organism evidence="2 3">
    <name type="scientific">Curtobacterium citreum</name>
    <dbReference type="NCBI Taxonomy" id="2036"/>
    <lineage>
        <taxon>Bacteria</taxon>
        <taxon>Bacillati</taxon>
        <taxon>Actinomycetota</taxon>
        <taxon>Actinomycetes</taxon>
        <taxon>Micrococcales</taxon>
        <taxon>Microbacteriaceae</taxon>
        <taxon>Curtobacterium</taxon>
    </lineage>
</organism>
<proteinExistence type="predicted"/>
<dbReference type="RefSeq" id="WP_175324838.1">
    <property type="nucleotide sequence ID" value="NZ_BAAAWP010000001.1"/>
</dbReference>
<accession>A0A850DNR2</accession>
<feature type="region of interest" description="Disordered" evidence="1">
    <location>
        <begin position="135"/>
        <end position="158"/>
    </location>
</feature>
<evidence type="ECO:0000313" key="3">
    <source>
        <dbReference type="Proteomes" id="UP000539146"/>
    </source>
</evidence>
<sequence length="158" mass="16994">MANEITGRVAQIVSDREVVLNRGERHGVAPGMYFKIMDPSTIDIRDPETDEVIGSISRIKIVLEAVEVADSLTVARTFRSEEVNVGGTGALLGSIMSAPKYVRKVETLRRGEDSPAPLSAKESVVAIGDPFERASADEVENSRSVSLWRPTVPGESGA</sequence>
<dbReference type="AlphaFoldDB" id="A0A850DNR2"/>
<evidence type="ECO:0000256" key="1">
    <source>
        <dbReference type="SAM" id="MobiDB-lite"/>
    </source>
</evidence>
<dbReference type="EMBL" id="JABMCG010000038">
    <property type="protein sequence ID" value="NUU26581.1"/>
    <property type="molecule type" value="Genomic_DNA"/>
</dbReference>
<name>A0A850DNR2_9MICO</name>
<comment type="caution">
    <text evidence="2">The sequence shown here is derived from an EMBL/GenBank/DDBJ whole genome shotgun (WGS) entry which is preliminary data.</text>
</comment>
<gene>
    <name evidence="2" type="ORF">HP467_00415</name>
</gene>
<dbReference type="Proteomes" id="UP000539146">
    <property type="component" value="Unassembled WGS sequence"/>
</dbReference>
<protein>
    <submittedName>
        <fullName evidence="2">Uncharacterized protein</fullName>
    </submittedName>
</protein>
<evidence type="ECO:0000313" key="2">
    <source>
        <dbReference type="EMBL" id="NUU26581.1"/>
    </source>
</evidence>
<reference evidence="2 3" key="1">
    <citation type="submission" date="2020-05" db="EMBL/GenBank/DDBJ databases">
        <title>Genome Sequencing of Type Strains.</title>
        <authorList>
            <person name="Lemaire J.F."/>
            <person name="Inderbitzin P."/>
            <person name="Gregorio O.A."/>
            <person name="Collins S.B."/>
            <person name="Wespe N."/>
            <person name="Knight-Connoni V."/>
        </authorList>
    </citation>
    <scope>NUCLEOTIDE SEQUENCE [LARGE SCALE GENOMIC DNA]</scope>
    <source>
        <strain evidence="2 3">DSM 20512</strain>
    </source>
</reference>